<evidence type="ECO:0000313" key="2">
    <source>
        <dbReference type="Proteomes" id="UP000178432"/>
    </source>
</evidence>
<dbReference type="Proteomes" id="UP000178432">
    <property type="component" value="Unassembled WGS sequence"/>
</dbReference>
<reference evidence="1 2" key="1">
    <citation type="journal article" date="2016" name="Nat. Commun.">
        <title>Thousands of microbial genomes shed light on interconnected biogeochemical processes in an aquifer system.</title>
        <authorList>
            <person name="Anantharaman K."/>
            <person name="Brown C.T."/>
            <person name="Hug L.A."/>
            <person name="Sharon I."/>
            <person name="Castelle C.J."/>
            <person name="Probst A.J."/>
            <person name="Thomas B.C."/>
            <person name="Singh A."/>
            <person name="Wilkins M.J."/>
            <person name="Karaoz U."/>
            <person name="Brodie E.L."/>
            <person name="Williams K.H."/>
            <person name="Hubbard S.S."/>
            <person name="Banfield J.F."/>
        </authorList>
    </citation>
    <scope>NUCLEOTIDE SEQUENCE [LARGE SCALE GENOMIC DNA]</scope>
</reference>
<dbReference type="AlphaFoldDB" id="A0A1G1Y5A1"/>
<protein>
    <submittedName>
        <fullName evidence="1">Uncharacterized protein</fullName>
    </submittedName>
</protein>
<comment type="caution">
    <text evidence="1">The sequence shown here is derived from an EMBL/GenBank/DDBJ whole genome shotgun (WGS) entry which is preliminary data.</text>
</comment>
<proteinExistence type="predicted"/>
<evidence type="ECO:0000313" key="1">
    <source>
        <dbReference type="EMBL" id="OGY47354.1"/>
    </source>
</evidence>
<organism evidence="1 2">
    <name type="scientific">Candidatus Buchananbacteria bacterium RIFCSPHIGHO2_01_FULL_46_12</name>
    <dbReference type="NCBI Taxonomy" id="1797536"/>
    <lineage>
        <taxon>Bacteria</taxon>
        <taxon>Candidatus Buchananiibacteriota</taxon>
    </lineage>
</organism>
<name>A0A1G1Y5A1_9BACT</name>
<dbReference type="EMBL" id="MHIF01000042">
    <property type="protein sequence ID" value="OGY47354.1"/>
    <property type="molecule type" value="Genomic_DNA"/>
</dbReference>
<gene>
    <name evidence="1" type="ORF">A2663_01070</name>
</gene>
<accession>A0A1G1Y5A1</accession>
<sequence length="59" mass="6876">MTAAGRLFRSLFLKTIFFTTVIGTKFPAKFFKIILSSLQFQAANRAFFLEKIKHKFMLL</sequence>